<feature type="region of interest" description="Disordered" evidence="2">
    <location>
        <begin position="1"/>
        <end position="183"/>
    </location>
</feature>
<dbReference type="Pfam" id="PF08202">
    <property type="entry name" value="MIS13"/>
    <property type="match status" value="1"/>
</dbReference>
<protein>
    <submittedName>
        <fullName evidence="3">Uncharacterized protein</fullName>
    </submittedName>
</protein>
<gene>
    <name evidence="3" type="ORF">K491DRAFT_590527</name>
</gene>
<accession>A0A6A6TKA9</accession>
<reference evidence="3" key="1">
    <citation type="journal article" date="2020" name="Stud. Mycol.">
        <title>101 Dothideomycetes genomes: a test case for predicting lifestyles and emergence of pathogens.</title>
        <authorList>
            <person name="Haridas S."/>
            <person name="Albert R."/>
            <person name="Binder M."/>
            <person name="Bloem J."/>
            <person name="Labutti K."/>
            <person name="Salamov A."/>
            <person name="Andreopoulos B."/>
            <person name="Baker S."/>
            <person name="Barry K."/>
            <person name="Bills G."/>
            <person name="Bluhm B."/>
            <person name="Cannon C."/>
            <person name="Castanera R."/>
            <person name="Culley D."/>
            <person name="Daum C."/>
            <person name="Ezra D."/>
            <person name="Gonzalez J."/>
            <person name="Henrissat B."/>
            <person name="Kuo A."/>
            <person name="Liang C."/>
            <person name="Lipzen A."/>
            <person name="Lutzoni F."/>
            <person name="Magnuson J."/>
            <person name="Mondo S."/>
            <person name="Nolan M."/>
            <person name="Ohm R."/>
            <person name="Pangilinan J."/>
            <person name="Park H.-J."/>
            <person name="Ramirez L."/>
            <person name="Alfaro M."/>
            <person name="Sun H."/>
            <person name="Tritt A."/>
            <person name="Yoshinaga Y."/>
            <person name="Zwiers L.-H."/>
            <person name="Turgeon B."/>
            <person name="Goodwin S."/>
            <person name="Spatafora J."/>
            <person name="Crous P."/>
            <person name="Grigoriev I."/>
        </authorList>
    </citation>
    <scope>NUCLEOTIDE SEQUENCE</scope>
    <source>
        <strain evidence="3">CBS 122681</strain>
    </source>
</reference>
<dbReference type="OrthoDB" id="3364649at2759"/>
<evidence type="ECO:0000313" key="4">
    <source>
        <dbReference type="Proteomes" id="UP000799324"/>
    </source>
</evidence>
<feature type="region of interest" description="Disordered" evidence="2">
    <location>
        <begin position="207"/>
        <end position="233"/>
    </location>
</feature>
<dbReference type="Proteomes" id="UP000799324">
    <property type="component" value="Unassembled WGS sequence"/>
</dbReference>
<feature type="compositionally biased region" description="Basic and acidic residues" evidence="2">
    <location>
        <begin position="130"/>
        <end position="142"/>
    </location>
</feature>
<feature type="compositionally biased region" description="Basic and acidic residues" evidence="2">
    <location>
        <begin position="210"/>
        <end position="220"/>
    </location>
</feature>
<dbReference type="GO" id="GO:0000444">
    <property type="term" value="C:MIS12/MIND type complex"/>
    <property type="evidence" value="ECO:0007669"/>
    <property type="project" value="InterPro"/>
</dbReference>
<sequence>MHAILVRSPLQSLPTAMNRPTTRRRSAKHGFEDDDAPLAKRPKTEVNGTGKRTNGAPKKATKADYDENDDGFAFTRRTSRRTAAKAQPAPTPIAEEPEKPAPARRKKVASAAPEVQQPESSKRRRSARLSGDKEELEIRVEGPRPVPKRSKKIAPTEKKKHATPAPEVEEQNAFSGVQTPKQNEIHVAKKRDGAATKIMLPFADTPVITRNKEMRKASKDGHRRSSTGLRGRRASSLIDSGMSNALPHSEVEIRDFYKYIEQSLPEPRRMKQLLTWCGSRMLPEKPSGNVKDANAIMAARAIQQELIDDLANKPELSDWFSREDTVPTAVVKKPNPVNERNKATLQELEEEVKRLEEEKSAWEALASSSSLMPPPPPPPAISAPIPSLSEIDASLLDPEQAAILSALQTRSRPIEHMDTDLSQQHGPSPFTFTTPSDLQSHLAHLSASLEPNIDLLADGLHKIEQYRNTAERVADRVLGTASQRLEERERESKEKAGTERIGVGDVLRGLAGVLNERE</sequence>
<feature type="compositionally biased region" description="Basic residues" evidence="2">
    <location>
        <begin position="146"/>
        <end position="162"/>
    </location>
</feature>
<feature type="compositionally biased region" description="Basic residues" evidence="2">
    <location>
        <begin position="221"/>
        <end position="233"/>
    </location>
</feature>
<dbReference type="GO" id="GO:0051301">
    <property type="term" value="P:cell division"/>
    <property type="evidence" value="ECO:0007669"/>
    <property type="project" value="InterPro"/>
</dbReference>
<evidence type="ECO:0000256" key="2">
    <source>
        <dbReference type="SAM" id="MobiDB-lite"/>
    </source>
</evidence>
<dbReference type="EMBL" id="MU004305">
    <property type="protein sequence ID" value="KAF2659647.1"/>
    <property type="molecule type" value="Genomic_DNA"/>
</dbReference>
<evidence type="ECO:0000256" key="1">
    <source>
        <dbReference type="SAM" id="Coils"/>
    </source>
</evidence>
<dbReference type="GO" id="GO:0007059">
    <property type="term" value="P:chromosome segregation"/>
    <property type="evidence" value="ECO:0007669"/>
    <property type="project" value="InterPro"/>
</dbReference>
<dbReference type="PANTHER" id="PTHR14778">
    <property type="entry name" value="KINETOCHORE-ASSOCIATED PROTEIN DSN1 HOMOLOG"/>
    <property type="match status" value="1"/>
</dbReference>
<organism evidence="3 4">
    <name type="scientific">Lophiostoma macrostomum CBS 122681</name>
    <dbReference type="NCBI Taxonomy" id="1314788"/>
    <lineage>
        <taxon>Eukaryota</taxon>
        <taxon>Fungi</taxon>
        <taxon>Dikarya</taxon>
        <taxon>Ascomycota</taxon>
        <taxon>Pezizomycotina</taxon>
        <taxon>Dothideomycetes</taxon>
        <taxon>Pleosporomycetidae</taxon>
        <taxon>Pleosporales</taxon>
        <taxon>Lophiostomataceae</taxon>
        <taxon>Lophiostoma</taxon>
    </lineage>
</organism>
<proteinExistence type="predicted"/>
<feature type="compositionally biased region" description="Polar residues" evidence="2">
    <location>
        <begin position="172"/>
        <end position="182"/>
    </location>
</feature>
<dbReference type="AlphaFoldDB" id="A0A6A6TKA9"/>
<dbReference type="InterPro" id="IPR013218">
    <property type="entry name" value="Dsn1/Mis13"/>
</dbReference>
<dbReference type="PANTHER" id="PTHR14778:SF2">
    <property type="entry name" value="KINETOCHORE-ASSOCIATED PROTEIN DSN1 HOMOLOG"/>
    <property type="match status" value="1"/>
</dbReference>
<name>A0A6A6TKA9_9PLEO</name>
<feature type="coiled-coil region" evidence="1">
    <location>
        <begin position="338"/>
        <end position="365"/>
    </location>
</feature>
<feature type="compositionally biased region" description="Polar residues" evidence="2">
    <location>
        <begin position="9"/>
        <end position="20"/>
    </location>
</feature>
<evidence type="ECO:0000313" key="3">
    <source>
        <dbReference type="EMBL" id="KAF2659647.1"/>
    </source>
</evidence>
<keyword evidence="4" id="KW-1185">Reference proteome</keyword>
<feature type="compositionally biased region" description="Low complexity" evidence="2">
    <location>
        <begin position="84"/>
        <end position="94"/>
    </location>
</feature>
<keyword evidence="1" id="KW-0175">Coiled coil</keyword>